<feature type="region of interest" description="Disordered" evidence="1">
    <location>
        <begin position="1"/>
        <end position="28"/>
    </location>
</feature>
<dbReference type="Gene3D" id="1.10.10.10">
    <property type="entry name" value="Winged helix-like DNA-binding domain superfamily/Winged helix DNA-binding domain"/>
    <property type="match status" value="1"/>
</dbReference>
<reference evidence="2" key="1">
    <citation type="submission" date="2022-08" db="EMBL/GenBank/DDBJ databases">
        <title>Complete genome sequence of 14 non-tuberculosis mycobacteria type-strains.</title>
        <authorList>
            <person name="Igarashi Y."/>
            <person name="Osugi A."/>
            <person name="Mitarai S."/>
        </authorList>
    </citation>
    <scope>NUCLEOTIDE SEQUENCE</scope>
    <source>
        <strain evidence="2">JCM 16369</strain>
    </source>
</reference>
<dbReference type="RefSeq" id="WP_262871839.1">
    <property type="nucleotide sequence ID" value="NZ_CP103314.1"/>
</dbReference>
<gene>
    <name evidence="2" type="ORF">MI149_30350</name>
</gene>
<organism evidence="2 3">
    <name type="scientific">Mycolicibacterium crocinum</name>
    <dbReference type="NCBI Taxonomy" id="388459"/>
    <lineage>
        <taxon>Bacteria</taxon>
        <taxon>Bacillati</taxon>
        <taxon>Actinomycetota</taxon>
        <taxon>Actinomycetes</taxon>
        <taxon>Mycobacteriales</taxon>
        <taxon>Mycobacteriaceae</taxon>
        <taxon>Mycolicibacterium</taxon>
    </lineage>
</organism>
<evidence type="ECO:0000313" key="3">
    <source>
        <dbReference type="Proteomes" id="UP001055337"/>
    </source>
</evidence>
<evidence type="ECO:0000256" key="1">
    <source>
        <dbReference type="SAM" id="MobiDB-lite"/>
    </source>
</evidence>
<keyword evidence="2" id="KW-0614">Plasmid</keyword>
<dbReference type="Proteomes" id="UP001055337">
    <property type="component" value="Plasmid unnamed2"/>
</dbReference>
<protein>
    <submittedName>
        <fullName evidence="2">Sigma-70 family RNA polymerase sigma factor</fullName>
    </submittedName>
</protein>
<geneLocation type="plasmid" evidence="2 3">
    <name>unnamed2</name>
</geneLocation>
<dbReference type="InterPro" id="IPR036388">
    <property type="entry name" value="WH-like_DNA-bd_sf"/>
</dbReference>
<dbReference type="EMBL" id="CP103314">
    <property type="protein sequence ID" value="UVY96075.1"/>
    <property type="molecule type" value="Genomic_DNA"/>
</dbReference>
<accession>A0ABY5TW99</accession>
<name>A0ABY5TW99_9MYCO</name>
<evidence type="ECO:0000313" key="2">
    <source>
        <dbReference type="EMBL" id="UVY96075.1"/>
    </source>
</evidence>
<keyword evidence="3" id="KW-1185">Reference proteome</keyword>
<sequence>MDRPARRPGPPVDAARIQPDEDDQAGGQHLDNSLVSTWLEDPDLAAELADELERLRRLQADEELLLALELHQFTGRLWDRFVRELSRYGLGVLRAWIRHGTIYGKAKALTGYGLGRIEGWPDDQTIDDIATDTVVAALIYFRDKVLMTHRWQSSGGASLGTFFIGQCLYQFANIYRSALRAERERIDQATEPMAELPEDRFDIIKGIEETIVANDTVAEAMAMLSTDRARRALFLQENGFSQREIADELGLPDAKSVENLIGYQLRQLRKRTS</sequence>
<proteinExistence type="predicted"/>